<proteinExistence type="predicted"/>
<accession>A0A7S0GPG7</accession>
<dbReference type="EMBL" id="HBEM01003203">
    <property type="protein sequence ID" value="CAD8432666.1"/>
    <property type="molecule type" value="Transcribed_RNA"/>
</dbReference>
<name>A0A7S0GPG7_9EUKA</name>
<dbReference type="AlphaFoldDB" id="A0A7S0GPG7"/>
<organism evidence="2">
    <name type="scientific">Amorphochlora amoebiformis</name>
    <dbReference type="NCBI Taxonomy" id="1561963"/>
    <lineage>
        <taxon>Eukaryota</taxon>
        <taxon>Sar</taxon>
        <taxon>Rhizaria</taxon>
        <taxon>Cercozoa</taxon>
        <taxon>Chlorarachniophyceae</taxon>
        <taxon>Amorphochlora</taxon>
    </lineage>
</organism>
<evidence type="ECO:0000256" key="1">
    <source>
        <dbReference type="SAM" id="MobiDB-lite"/>
    </source>
</evidence>
<protein>
    <submittedName>
        <fullName evidence="2">Uncharacterized protein</fullName>
    </submittedName>
</protein>
<evidence type="ECO:0000313" key="2">
    <source>
        <dbReference type="EMBL" id="CAD8432666.1"/>
    </source>
</evidence>
<feature type="compositionally biased region" description="Basic and acidic residues" evidence="1">
    <location>
        <begin position="72"/>
        <end position="81"/>
    </location>
</feature>
<reference evidence="2" key="1">
    <citation type="submission" date="2021-01" db="EMBL/GenBank/DDBJ databases">
        <authorList>
            <person name="Corre E."/>
            <person name="Pelletier E."/>
            <person name="Niang G."/>
            <person name="Scheremetjew M."/>
            <person name="Finn R."/>
            <person name="Kale V."/>
            <person name="Holt S."/>
            <person name="Cochrane G."/>
            <person name="Meng A."/>
            <person name="Brown T."/>
            <person name="Cohen L."/>
        </authorList>
    </citation>
    <scope>NUCLEOTIDE SEQUENCE</scope>
    <source>
        <strain evidence="2">CCMP2058</strain>
    </source>
</reference>
<sequence length="101" mass="12025">MGSELVSNKGFGPHSMEWDGPGSKFKPMEPDVIPWDKQKETLWFLRDNRRKKEPRIAPRPLKSKEELEEMDDNKWTDEKPPPKRSKWKKGSTAYRKNHFSR</sequence>
<gene>
    <name evidence="2" type="ORF">LAMO00422_LOCUS2229</name>
</gene>
<feature type="region of interest" description="Disordered" evidence="1">
    <location>
        <begin position="1"/>
        <end position="33"/>
    </location>
</feature>
<feature type="compositionally biased region" description="Basic residues" evidence="1">
    <location>
        <begin position="82"/>
        <end position="101"/>
    </location>
</feature>
<feature type="region of interest" description="Disordered" evidence="1">
    <location>
        <begin position="46"/>
        <end position="101"/>
    </location>
</feature>